<name>A0ABP3BBG8_9FLAO</name>
<proteinExistence type="predicted"/>
<comment type="caution">
    <text evidence="1">The sequence shown here is derived from an EMBL/GenBank/DDBJ whole genome shotgun (WGS) entry which is preliminary data.</text>
</comment>
<evidence type="ECO:0000313" key="1">
    <source>
        <dbReference type="EMBL" id="EWH15044.1"/>
    </source>
</evidence>
<accession>A0ABP3BBG8</accession>
<dbReference type="Proteomes" id="UP000019275">
    <property type="component" value="Unassembled WGS sequence"/>
</dbReference>
<reference evidence="1 2" key="1">
    <citation type="journal article" date="2014" name="Genome Announc.">
        <title>Draft Genome Sequence of the Carrageenan-Degrading Bacterium Cellulophaga sp. Strain KL-A, Isolated from Decaying Marine Algae.</title>
        <authorList>
            <person name="Shan D."/>
            <person name="Ying J."/>
            <person name="Li X."/>
            <person name="Gao Z."/>
            <person name="Wei G."/>
            <person name="Shao Z."/>
        </authorList>
    </citation>
    <scope>NUCLEOTIDE SEQUENCE [LARGE SCALE GENOMIC DNA]</scope>
    <source>
        <strain evidence="1 2">KL-A</strain>
    </source>
</reference>
<keyword evidence="2" id="KW-1185">Reference proteome</keyword>
<gene>
    <name evidence="1" type="ORF">KLA_00755</name>
</gene>
<evidence type="ECO:0000313" key="2">
    <source>
        <dbReference type="Proteomes" id="UP000019275"/>
    </source>
</evidence>
<protein>
    <submittedName>
        <fullName evidence="1">Glycine dehydrogenase</fullName>
    </submittedName>
</protein>
<sequence length="81" mass="9489">MVLIMISCEKAAKICNKKQYKEATFFEKISLYIHLAICKTCPQFSRKNTEFTSLCEKAHLQSLSEQEKIKMKQKLQEEVTK</sequence>
<dbReference type="EMBL" id="ARZX01000001">
    <property type="protein sequence ID" value="EWH15044.1"/>
    <property type="molecule type" value="Genomic_DNA"/>
</dbReference>
<organism evidence="1 2">
    <name type="scientific">Cellulophaga geojensis KL-A</name>
    <dbReference type="NCBI Taxonomy" id="1328323"/>
    <lineage>
        <taxon>Bacteria</taxon>
        <taxon>Pseudomonadati</taxon>
        <taxon>Bacteroidota</taxon>
        <taxon>Flavobacteriia</taxon>
        <taxon>Flavobacteriales</taxon>
        <taxon>Flavobacteriaceae</taxon>
        <taxon>Cellulophaga</taxon>
    </lineage>
</organism>